<gene>
    <name evidence="2" type="ORF">Enr17x_18850</name>
</gene>
<dbReference type="Proteomes" id="UP000318313">
    <property type="component" value="Chromosome"/>
</dbReference>
<feature type="region of interest" description="Disordered" evidence="1">
    <location>
        <begin position="102"/>
        <end position="148"/>
    </location>
</feature>
<dbReference type="OrthoDB" id="287810at2"/>
<dbReference type="RefSeq" id="WP_145307954.1">
    <property type="nucleotide sequence ID" value="NZ_CP037452.1"/>
</dbReference>
<evidence type="ECO:0008006" key="4">
    <source>
        <dbReference type="Google" id="ProtNLM"/>
    </source>
</evidence>
<organism evidence="2 3">
    <name type="scientific">Gimesia fumaroli</name>
    <dbReference type="NCBI Taxonomy" id="2527976"/>
    <lineage>
        <taxon>Bacteria</taxon>
        <taxon>Pseudomonadati</taxon>
        <taxon>Planctomycetota</taxon>
        <taxon>Planctomycetia</taxon>
        <taxon>Planctomycetales</taxon>
        <taxon>Planctomycetaceae</taxon>
        <taxon>Gimesia</taxon>
    </lineage>
</organism>
<name>A0A518I9X6_9PLAN</name>
<dbReference type="KEGG" id="gfm:Enr17x_18850"/>
<dbReference type="PROSITE" id="PS51257">
    <property type="entry name" value="PROKAR_LIPOPROTEIN"/>
    <property type="match status" value="1"/>
</dbReference>
<evidence type="ECO:0000256" key="1">
    <source>
        <dbReference type="SAM" id="MobiDB-lite"/>
    </source>
</evidence>
<accession>A0A518I9X6</accession>
<evidence type="ECO:0000313" key="3">
    <source>
        <dbReference type="Proteomes" id="UP000318313"/>
    </source>
</evidence>
<evidence type="ECO:0000313" key="2">
    <source>
        <dbReference type="EMBL" id="QDV49864.1"/>
    </source>
</evidence>
<protein>
    <recommendedName>
        <fullName evidence="4">Carboxypeptidase regulatory-like domain-containing protein</fullName>
    </recommendedName>
</protein>
<dbReference type="EMBL" id="CP037452">
    <property type="protein sequence ID" value="QDV49864.1"/>
    <property type="molecule type" value="Genomic_DNA"/>
</dbReference>
<dbReference type="AlphaFoldDB" id="A0A518I9X6"/>
<proteinExistence type="predicted"/>
<keyword evidence="3" id="KW-1185">Reference proteome</keyword>
<sequence length="148" mass="15790">MHYSTRCISRLLLLVGMFWLIGCGGNSEIPVVPVSGQITLDGQPLADVSISFVPQAESVSSPDVGPGSMAKTDSEGRFTLITVDGRDGAVVASHIIRIVPAIDDSSTPDDPGPRRELRLPKSAQDGSIRFQVPEDGTEQADFKLATRK</sequence>
<reference evidence="2 3" key="1">
    <citation type="submission" date="2019-03" db="EMBL/GenBank/DDBJ databases">
        <title>Deep-cultivation of Planctomycetes and their phenomic and genomic characterization uncovers novel biology.</title>
        <authorList>
            <person name="Wiegand S."/>
            <person name="Jogler M."/>
            <person name="Boedeker C."/>
            <person name="Pinto D."/>
            <person name="Vollmers J."/>
            <person name="Rivas-Marin E."/>
            <person name="Kohn T."/>
            <person name="Peeters S.H."/>
            <person name="Heuer A."/>
            <person name="Rast P."/>
            <person name="Oberbeckmann S."/>
            <person name="Bunk B."/>
            <person name="Jeske O."/>
            <person name="Meyerdierks A."/>
            <person name="Storesund J.E."/>
            <person name="Kallscheuer N."/>
            <person name="Luecker S."/>
            <person name="Lage O.M."/>
            <person name="Pohl T."/>
            <person name="Merkel B.J."/>
            <person name="Hornburger P."/>
            <person name="Mueller R.-W."/>
            <person name="Bruemmer F."/>
            <person name="Labrenz M."/>
            <person name="Spormann A.M."/>
            <person name="Op den Camp H."/>
            <person name="Overmann J."/>
            <person name="Amann R."/>
            <person name="Jetten M.S.M."/>
            <person name="Mascher T."/>
            <person name="Medema M.H."/>
            <person name="Devos D.P."/>
            <person name="Kaster A.-K."/>
            <person name="Ovreas L."/>
            <person name="Rohde M."/>
            <person name="Galperin M.Y."/>
            <person name="Jogler C."/>
        </authorList>
    </citation>
    <scope>NUCLEOTIDE SEQUENCE [LARGE SCALE GENOMIC DNA]</scope>
    <source>
        <strain evidence="2 3">Enr17</strain>
    </source>
</reference>